<dbReference type="AlphaFoldDB" id="A0A820UIC9"/>
<proteinExistence type="predicted"/>
<accession>A0A820UIC9</accession>
<evidence type="ECO:0000256" key="1">
    <source>
        <dbReference type="SAM" id="MobiDB-lite"/>
    </source>
</evidence>
<evidence type="ECO:0000313" key="3">
    <source>
        <dbReference type="Proteomes" id="UP000663866"/>
    </source>
</evidence>
<keyword evidence="3" id="KW-1185">Reference proteome</keyword>
<dbReference type="EMBL" id="CAJOBG010050735">
    <property type="protein sequence ID" value="CAF4482292.1"/>
    <property type="molecule type" value="Genomic_DNA"/>
</dbReference>
<dbReference type="Proteomes" id="UP000663866">
    <property type="component" value="Unassembled WGS sequence"/>
</dbReference>
<feature type="compositionally biased region" description="Basic and acidic residues" evidence="1">
    <location>
        <begin position="7"/>
        <end position="22"/>
    </location>
</feature>
<gene>
    <name evidence="2" type="ORF">OVN521_LOCUS39705</name>
</gene>
<protein>
    <submittedName>
        <fullName evidence="2">Uncharacterized protein</fullName>
    </submittedName>
</protein>
<feature type="region of interest" description="Disordered" evidence="1">
    <location>
        <begin position="1"/>
        <end position="22"/>
    </location>
</feature>
<evidence type="ECO:0000313" key="2">
    <source>
        <dbReference type="EMBL" id="CAF4482292.1"/>
    </source>
</evidence>
<reference evidence="2" key="1">
    <citation type="submission" date="2021-02" db="EMBL/GenBank/DDBJ databases">
        <authorList>
            <person name="Nowell W R."/>
        </authorList>
    </citation>
    <scope>NUCLEOTIDE SEQUENCE</scope>
</reference>
<feature type="non-terminal residue" evidence="2">
    <location>
        <position position="22"/>
    </location>
</feature>
<sequence>MVPIDRTSWDVHKNDPQTFETR</sequence>
<organism evidence="2 3">
    <name type="scientific">Rotaria magnacalcarata</name>
    <dbReference type="NCBI Taxonomy" id="392030"/>
    <lineage>
        <taxon>Eukaryota</taxon>
        <taxon>Metazoa</taxon>
        <taxon>Spiralia</taxon>
        <taxon>Gnathifera</taxon>
        <taxon>Rotifera</taxon>
        <taxon>Eurotatoria</taxon>
        <taxon>Bdelloidea</taxon>
        <taxon>Philodinida</taxon>
        <taxon>Philodinidae</taxon>
        <taxon>Rotaria</taxon>
    </lineage>
</organism>
<name>A0A820UIC9_9BILA</name>
<comment type="caution">
    <text evidence="2">The sequence shown here is derived from an EMBL/GenBank/DDBJ whole genome shotgun (WGS) entry which is preliminary data.</text>
</comment>